<dbReference type="InterPro" id="IPR006564">
    <property type="entry name" value="Znf_PMZ"/>
</dbReference>
<reference evidence="7" key="1">
    <citation type="submission" date="2018-01" db="EMBL/GenBank/DDBJ databases">
        <authorList>
            <person name="Mao J.F."/>
        </authorList>
    </citation>
    <scope>NUCLEOTIDE SEQUENCE</scope>
    <source>
        <strain evidence="7">Huo1</strain>
        <tissue evidence="7">Leaf</tissue>
    </source>
</reference>
<keyword evidence="1" id="KW-0479">Metal-binding</keyword>
<dbReference type="PANTHER" id="PTHR47718:SF13">
    <property type="entry name" value="OS09G0290500 PROTEIN"/>
    <property type="match status" value="1"/>
</dbReference>
<keyword evidence="8" id="KW-1185">Reference proteome</keyword>
<dbReference type="PROSITE" id="PS50966">
    <property type="entry name" value="ZF_SWIM"/>
    <property type="match status" value="1"/>
</dbReference>
<evidence type="ECO:0000256" key="1">
    <source>
        <dbReference type="ARBA" id="ARBA00022723"/>
    </source>
</evidence>
<evidence type="ECO:0000259" key="6">
    <source>
        <dbReference type="PROSITE" id="PS50966"/>
    </source>
</evidence>
<dbReference type="Pfam" id="PF04434">
    <property type="entry name" value="SWIM"/>
    <property type="match status" value="1"/>
</dbReference>
<evidence type="ECO:0000256" key="2">
    <source>
        <dbReference type="ARBA" id="ARBA00022771"/>
    </source>
</evidence>
<feature type="compositionally biased region" description="Basic and acidic residues" evidence="5">
    <location>
        <begin position="377"/>
        <end position="387"/>
    </location>
</feature>
<keyword evidence="2 4" id="KW-0863">Zinc-finger</keyword>
<comment type="caution">
    <text evidence="7">The sequence shown here is derived from an EMBL/GenBank/DDBJ whole genome shotgun (WGS) entry which is preliminary data.</text>
</comment>
<name>A0A8X8XPN3_SALSN</name>
<proteinExistence type="predicted"/>
<dbReference type="EMBL" id="PNBA02000007">
    <property type="protein sequence ID" value="KAG6417790.1"/>
    <property type="molecule type" value="Genomic_DNA"/>
</dbReference>
<evidence type="ECO:0000313" key="7">
    <source>
        <dbReference type="EMBL" id="KAG6417790.1"/>
    </source>
</evidence>
<dbReference type="AlphaFoldDB" id="A0A8X8XPN3"/>
<keyword evidence="3" id="KW-0862">Zinc</keyword>
<evidence type="ECO:0000313" key="8">
    <source>
        <dbReference type="Proteomes" id="UP000298416"/>
    </source>
</evidence>
<organism evidence="7">
    <name type="scientific">Salvia splendens</name>
    <name type="common">Scarlet sage</name>
    <dbReference type="NCBI Taxonomy" id="180675"/>
    <lineage>
        <taxon>Eukaryota</taxon>
        <taxon>Viridiplantae</taxon>
        <taxon>Streptophyta</taxon>
        <taxon>Embryophyta</taxon>
        <taxon>Tracheophyta</taxon>
        <taxon>Spermatophyta</taxon>
        <taxon>Magnoliopsida</taxon>
        <taxon>eudicotyledons</taxon>
        <taxon>Gunneridae</taxon>
        <taxon>Pentapetalae</taxon>
        <taxon>asterids</taxon>
        <taxon>lamiids</taxon>
        <taxon>Lamiales</taxon>
        <taxon>Lamiaceae</taxon>
        <taxon>Nepetoideae</taxon>
        <taxon>Mentheae</taxon>
        <taxon>Salviinae</taxon>
        <taxon>Salvia</taxon>
        <taxon>Salvia subgen. Calosphace</taxon>
        <taxon>core Calosphace</taxon>
    </lineage>
</organism>
<dbReference type="Proteomes" id="UP000298416">
    <property type="component" value="Unassembled WGS sequence"/>
</dbReference>
<dbReference type="PANTHER" id="PTHR47718">
    <property type="entry name" value="OS01G0519700 PROTEIN"/>
    <property type="match status" value="1"/>
</dbReference>
<gene>
    <name evidence="7" type="ORF">SASPL_119983</name>
</gene>
<feature type="region of interest" description="Disordered" evidence="5">
    <location>
        <begin position="358"/>
        <end position="387"/>
    </location>
</feature>
<reference evidence="7" key="2">
    <citation type="submission" date="2020-08" db="EMBL/GenBank/DDBJ databases">
        <title>Plant Genome Project.</title>
        <authorList>
            <person name="Zhang R.-G."/>
        </authorList>
    </citation>
    <scope>NUCLEOTIDE SEQUENCE</scope>
    <source>
        <strain evidence="7">Huo1</strain>
        <tissue evidence="7">Leaf</tissue>
    </source>
</reference>
<sequence length="387" mass="45306">MEMQTPSISSLAHCKKKDPRFFHLMDLDEDLRLRNVMWIHPRSIAAYQDFHDVVSFDTTYLINQYQMPLATVVGINASVSRLLLEKFCPIPSTVCAYGTYARKFSKNLKVLLSIKDAYTLKTFVEQYEVAINDKIRNELEADFQSKSWRPRLALKYAWEGQFSSAYTLNVYKIFQEEINKICNCNVKEVACVGEDDVGGVERFEVLEMLIGCNEYHRQYTYIVDYRPSGEYISCNCRKFEFKGILCVHVLKVLVYKDVQYVNERYILRRWRNDVYRPHSRIVFTSGYPYMTAEYKETQEMEQDYQECVELAGSCEEKRKFLKKRNKEIKKALINWKTPSPATSASGLAEEGISPEIVVGDPKVNQPRCRTKQKRFKSGVEKNRSRRK</sequence>
<feature type="domain" description="SWIM-type" evidence="6">
    <location>
        <begin position="219"/>
        <end position="257"/>
    </location>
</feature>
<dbReference type="GO" id="GO:0008270">
    <property type="term" value="F:zinc ion binding"/>
    <property type="evidence" value="ECO:0007669"/>
    <property type="project" value="UniProtKB-KW"/>
</dbReference>
<evidence type="ECO:0000256" key="5">
    <source>
        <dbReference type="SAM" id="MobiDB-lite"/>
    </source>
</evidence>
<evidence type="ECO:0000256" key="3">
    <source>
        <dbReference type="ARBA" id="ARBA00022833"/>
    </source>
</evidence>
<protein>
    <recommendedName>
        <fullName evidence="6">SWIM-type domain-containing protein</fullName>
    </recommendedName>
</protein>
<dbReference type="InterPro" id="IPR007527">
    <property type="entry name" value="Znf_SWIM"/>
</dbReference>
<evidence type="ECO:0000256" key="4">
    <source>
        <dbReference type="PROSITE-ProRule" id="PRU00325"/>
    </source>
</evidence>
<dbReference type="SMART" id="SM00575">
    <property type="entry name" value="ZnF_PMZ"/>
    <property type="match status" value="1"/>
</dbReference>
<accession>A0A8X8XPN3</accession>